<evidence type="ECO:0000256" key="7">
    <source>
        <dbReference type="ARBA" id="ARBA00022884"/>
    </source>
</evidence>
<sequence>MSVDARGTISATDSGVGDSAPYTIQSDSSERPIGSDTQAILRQHMLLQYANMPQPVMLPGGQYYVVQPVPQFQKNGVTYYGAAAIEKQRTHLFVDSIREQYLSMNNPVRNEPDVYTASVVNPSNSSTQNGLLVEQPYVKGTIMQSSVTPSQSAVIAQQPNVQIAVQQPLVNYQSCYSFPSNYDRSTPQQVQFFCSQPSTPSPSAGDQTRFSFVAVNTNEQCEGAVPSRAYSQPTLACVPSASLPASKASVPVLHSVTSLNCSQNPTAVVPGYKPQLTSSNETVAGAQDMTYVQSGGFTMSRPQSSVGVLPAASVPATPTPYQPVAPTPYEPQQCGQTQSAQLPGSVVMEDGRVVYLQPQPLRPEAPFFPAPGQPFLQGPVVAAPSQIAQPFGGSGIPSQQFVQQGQACFLPRFPSTAVPLVVQNTRHPLMVARREPQRPRVFISPLRLPTVRIAPNPRVAEMAKRPNLVSLTATPPSYNPSNVNRNRKKPAVVLPYTGFKRKEEKEESEDENTSRNVTAQKRWGEPPQTINVPKVESVDKSEKEDTGAHSVDNTNLTTKGEGATNATGSTNGDVHFVREHSVEHDQCGVKREEDRAEADKASAEKTATNENGDKSAANSQESKSHAGAKCGGDIATPRTLTVSNNEDYADEGSSPRSAMRVGSHLSTAMECAYCRSKKEPPEVYRSHSLRNTRTGITTCPKLRQQVCALCNATGDQAHTPYFCPLNRNRGAGTRSSNGVGAPMRALQSGGRPSWPQRRGGGVSLQAKSDLRAYADALAGRSVGGGGHIYGSRNSASSFTPFHSRMHHNRGGGPSNMAAG</sequence>
<dbReference type="Proteomes" id="UP000031036">
    <property type="component" value="Unassembled WGS sequence"/>
</dbReference>
<dbReference type="OrthoDB" id="5870823at2759"/>
<evidence type="ECO:0000259" key="10">
    <source>
        <dbReference type="PROSITE" id="PS51522"/>
    </source>
</evidence>
<feature type="region of interest" description="Disordered" evidence="9">
    <location>
        <begin position="471"/>
        <end position="659"/>
    </location>
</feature>
<feature type="compositionally biased region" description="Polar residues" evidence="9">
    <location>
        <begin position="605"/>
        <end position="621"/>
    </location>
</feature>
<comment type="subcellular location">
    <subcellularLocation>
        <location evidence="1">Cytoplasm</location>
    </subcellularLocation>
</comment>
<dbReference type="Gene3D" id="4.10.60.30">
    <property type="entry name" value="Nanos, RNA-binding domain"/>
    <property type="match status" value="1"/>
</dbReference>
<evidence type="ECO:0000256" key="3">
    <source>
        <dbReference type="ARBA" id="ARBA00022723"/>
    </source>
</evidence>
<accession>A0A0B2VD71</accession>
<feature type="region of interest" description="Disordered" evidence="9">
    <location>
        <begin position="1"/>
        <end position="33"/>
    </location>
</feature>
<feature type="compositionally biased region" description="Polar residues" evidence="9">
    <location>
        <begin position="551"/>
        <end position="572"/>
    </location>
</feature>
<evidence type="ECO:0000313" key="12">
    <source>
        <dbReference type="Proteomes" id="UP000031036"/>
    </source>
</evidence>
<keyword evidence="7 8" id="KW-0694">RNA-binding</keyword>
<evidence type="ECO:0000256" key="6">
    <source>
        <dbReference type="ARBA" id="ARBA00022845"/>
    </source>
</evidence>
<comment type="caution">
    <text evidence="11">The sequence shown here is derived from an EMBL/GenBank/DDBJ whole genome shotgun (WGS) entry which is preliminary data.</text>
</comment>
<name>A0A0B2VD71_TOXCA</name>
<dbReference type="AlphaFoldDB" id="A0A0B2VD71"/>
<dbReference type="InterPro" id="IPR038129">
    <property type="entry name" value="Nanos_sf"/>
</dbReference>
<evidence type="ECO:0000256" key="8">
    <source>
        <dbReference type="PROSITE-ProRule" id="PRU00855"/>
    </source>
</evidence>
<dbReference type="InterPro" id="IPR024161">
    <property type="entry name" value="Znf_nanos-typ"/>
</dbReference>
<evidence type="ECO:0000256" key="4">
    <source>
        <dbReference type="ARBA" id="ARBA00022771"/>
    </source>
</evidence>
<feature type="compositionally biased region" description="Polar residues" evidence="9">
    <location>
        <begin position="471"/>
        <end position="484"/>
    </location>
</feature>
<evidence type="ECO:0000256" key="1">
    <source>
        <dbReference type="ARBA" id="ARBA00004496"/>
    </source>
</evidence>
<dbReference type="GO" id="GO:0006417">
    <property type="term" value="P:regulation of translation"/>
    <property type="evidence" value="ECO:0007669"/>
    <property type="project" value="UniProtKB-UniRule"/>
</dbReference>
<evidence type="ECO:0000256" key="5">
    <source>
        <dbReference type="ARBA" id="ARBA00022833"/>
    </source>
</evidence>
<feature type="compositionally biased region" description="Basic and acidic residues" evidence="9">
    <location>
        <begin position="575"/>
        <end position="603"/>
    </location>
</feature>
<dbReference type="GO" id="GO:0008270">
    <property type="term" value="F:zinc ion binding"/>
    <property type="evidence" value="ECO:0007669"/>
    <property type="project" value="UniProtKB-KW"/>
</dbReference>
<dbReference type="EMBL" id="JPKZ01001926">
    <property type="protein sequence ID" value="KHN79357.1"/>
    <property type="molecule type" value="Genomic_DNA"/>
</dbReference>
<protein>
    <submittedName>
        <fullName evidence="11">Nanos-like protein 2</fullName>
    </submittedName>
</protein>
<evidence type="ECO:0000256" key="2">
    <source>
        <dbReference type="ARBA" id="ARBA00022490"/>
    </source>
</evidence>
<keyword evidence="3" id="KW-0479">Metal-binding</keyword>
<dbReference type="STRING" id="6265.A0A0B2VD71"/>
<comment type="similarity">
    <text evidence="8">Belongs to the nanos family.</text>
</comment>
<keyword evidence="5" id="KW-0862">Zinc</keyword>
<dbReference type="Pfam" id="PF05741">
    <property type="entry name" value="zf-nanos"/>
    <property type="match status" value="1"/>
</dbReference>
<dbReference type="PROSITE" id="PS51522">
    <property type="entry name" value="ZF_NANOS"/>
    <property type="match status" value="1"/>
</dbReference>
<keyword evidence="4 8" id="KW-0863">Zinc-finger</keyword>
<reference evidence="11 12" key="1">
    <citation type="submission" date="2014-11" db="EMBL/GenBank/DDBJ databases">
        <title>Genetic blueprint of the zoonotic pathogen Toxocara canis.</title>
        <authorList>
            <person name="Zhu X.-Q."/>
            <person name="Korhonen P.K."/>
            <person name="Cai H."/>
            <person name="Young N.D."/>
            <person name="Nejsum P."/>
            <person name="von Samson-Himmelstjerna G."/>
            <person name="Boag P.R."/>
            <person name="Tan P."/>
            <person name="Li Q."/>
            <person name="Min J."/>
            <person name="Yang Y."/>
            <person name="Wang X."/>
            <person name="Fang X."/>
            <person name="Hall R.S."/>
            <person name="Hofmann A."/>
            <person name="Sternberg P.W."/>
            <person name="Jex A.R."/>
            <person name="Gasser R.B."/>
        </authorList>
    </citation>
    <scope>NUCLEOTIDE SEQUENCE [LARGE SCALE GENOMIC DNA]</scope>
    <source>
        <strain evidence="11">PN_DK_2014</strain>
    </source>
</reference>
<keyword evidence="12" id="KW-1185">Reference proteome</keyword>
<keyword evidence="2" id="KW-0963">Cytoplasm</keyword>
<gene>
    <name evidence="11" type="primary">Nanos2</name>
    <name evidence="11" type="ORF">Tcan_18885</name>
</gene>
<dbReference type="InterPro" id="IPR008705">
    <property type="entry name" value="Nanos/Xcar2"/>
</dbReference>
<organism evidence="11 12">
    <name type="scientific">Toxocara canis</name>
    <name type="common">Canine roundworm</name>
    <dbReference type="NCBI Taxonomy" id="6265"/>
    <lineage>
        <taxon>Eukaryota</taxon>
        <taxon>Metazoa</taxon>
        <taxon>Ecdysozoa</taxon>
        <taxon>Nematoda</taxon>
        <taxon>Chromadorea</taxon>
        <taxon>Rhabditida</taxon>
        <taxon>Spirurina</taxon>
        <taxon>Ascaridomorpha</taxon>
        <taxon>Ascaridoidea</taxon>
        <taxon>Toxocaridae</taxon>
        <taxon>Toxocara</taxon>
    </lineage>
</organism>
<keyword evidence="6 8" id="KW-0810">Translation regulation</keyword>
<feature type="domain" description="Nanos-type" evidence="10">
    <location>
        <begin position="670"/>
        <end position="725"/>
    </location>
</feature>
<dbReference type="GO" id="GO:0005737">
    <property type="term" value="C:cytoplasm"/>
    <property type="evidence" value="ECO:0007669"/>
    <property type="project" value="UniProtKB-SubCell"/>
</dbReference>
<feature type="compositionally biased region" description="Basic and acidic residues" evidence="9">
    <location>
        <begin position="536"/>
        <end position="547"/>
    </location>
</feature>
<dbReference type="GO" id="GO:0003723">
    <property type="term" value="F:RNA binding"/>
    <property type="evidence" value="ECO:0007669"/>
    <property type="project" value="UniProtKB-UniRule"/>
</dbReference>
<proteinExistence type="inferred from homology"/>
<evidence type="ECO:0000256" key="9">
    <source>
        <dbReference type="SAM" id="MobiDB-lite"/>
    </source>
</evidence>
<dbReference type="PANTHER" id="PTHR12887">
    <property type="entry name" value="NANOS PROTEIN"/>
    <property type="match status" value="1"/>
</dbReference>
<evidence type="ECO:0000313" key="11">
    <source>
        <dbReference type="EMBL" id="KHN79357.1"/>
    </source>
</evidence>